<keyword evidence="1" id="KW-0805">Transcription regulation</keyword>
<evidence type="ECO:0000313" key="5">
    <source>
        <dbReference type="EMBL" id="MBA4863035.1"/>
    </source>
</evidence>
<dbReference type="Proteomes" id="UP000586976">
    <property type="component" value="Unassembled WGS sequence"/>
</dbReference>
<dbReference type="PROSITE" id="PS50949">
    <property type="entry name" value="HTH_GNTR"/>
    <property type="match status" value="1"/>
</dbReference>
<dbReference type="SMART" id="SM00345">
    <property type="entry name" value="HTH_GNTR"/>
    <property type="match status" value="1"/>
</dbReference>
<dbReference type="EMBL" id="JACEQY010000017">
    <property type="protein sequence ID" value="MBA4863035.1"/>
    <property type="molecule type" value="Genomic_DNA"/>
</dbReference>
<dbReference type="Gene3D" id="1.10.10.10">
    <property type="entry name" value="Winged helix-like DNA-binding domain superfamily/Winged helix DNA-binding domain"/>
    <property type="match status" value="1"/>
</dbReference>
<dbReference type="Pfam" id="PF07729">
    <property type="entry name" value="FCD"/>
    <property type="match status" value="1"/>
</dbReference>
<dbReference type="Gene3D" id="1.20.120.530">
    <property type="entry name" value="GntR ligand-binding domain-like"/>
    <property type="match status" value="1"/>
</dbReference>
<dbReference type="PANTHER" id="PTHR43537:SF5">
    <property type="entry name" value="UXU OPERON TRANSCRIPTIONAL REGULATOR"/>
    <property type="match status" value="1"/>
</dbReference>
<dbReference type="InterPro" id="IPR008920">
    <property type="entry name" value="TF_FadR/GntR_C"/>
</dbReference>
<keyword evidence="3" id="KW-0804">Transcription</keyword>
<dbReference type="GO" id="GO:0003700">
    <property type="term" value="F:DNA-binding transcription factor activity"/>
    <property type="evidence" value="ECO:0007669"/>
    <property type="project" value="InterPro"/>
</dbReference>
<evidence type="ECO:0000256" key="2">
    <source>
        <dbReference type="ARBA" id="ARBA00023125"/>
    </source>
</evidence>
<keyword evidence="6" id="KW-1185">Reference proteome</keyword>
<accession>A0A7W2D226</accession>
<protein>
    <submittedName>
        <fullName evidence="5">GntR family transcriptional regulator</fullName>
    </submittedName>
</protein>
<sequence>MSSNDFADTRKTATTPVVPRRALRDGVYDAILEKLLDGSTPPGSSLGIDPLARELGVSPTPVREALVQLEHTGLVSRVALKGYRVAQPLSPRQMAELIDTRSILEVAAAERAAVHAVDLVPELRAAHAQHVLSAHRVRKLRGEGGHPTGFADLREYFAADWEFHLTIIRAADNRFLLQLAESLGAHVHRLRQTVDHGTMDVDQAVEEHAEILAAFESGDPRRPVEAMRRHLSALAGRATAESSESP</sequence>
<evidence type="ECO:0000256" key="1">
    <source>
        <dbReference type="ARBA" id="ARBA00023015"/>
    </source>
</evidence>
<dbReference type="InterPro" id="IPR036390">
    <property type="entry name" value="WH_DNA-bd_sf"/>
</dbReference>
<organism evidence="5 6">
    <name type="scientific">Streptomyces himalayensis subsp. aureolus</name>
    <dbReference type="NCBI Taxonomy" id="2758039"/>
    <lineage>
        <taxon>Bacteria</taxon>
        <taxon>Bacillati</taxon>
        <taxon>Actinomycetota</taxon>
        <taxon>Actinomycetes</taxon>
        <taxon>Kitasatosporales</taxon>
        <taxon>Streptomycetaceae</taxon>
        <taxon>Streptomyces</taxon>
        <taxon>Streptomyces himalayensis</taxon>
    </lineage>
</organism>
<dbReference type="CDD" id="cd07377">
    <property type="entry name" value="WHTH_GntR"/>
    <property type="match status" value="1"/>
</dbReference>
<name>A0A7W2D226_9ACTN</name>
<dbReference type="RefSeq" id="WP_181864792.1">
    <property type="nucleotide sequence ID" value="NZ_JACEQY010000017.1"/>
</dbReference>
<dbReference type="SUPFAM" id="SSF46785">
    <property type="entry name" value="Winged helix' DNA-binding domain"/>
    <property type="match status" value="1"/>
</dbReference>
<dbReference type="InterPro" id="IPR036388">
    <property type="entry name" value="WH-like_DNA-bd_sf"/>
</dbReference>
<dbReference type="AlphaFoldDB" id="A0A7W2D226"/>
<dbReference type="InterPro" id="IPR000524">
    <property type="entry name" value="Tscrpt_reg_HTH_GntR"/>
</dbReference>
<gene>
    <name evidence="5" type="ORF">H1V43_16905</name>
</gene>
<dbReference type="Pfam" id="PF00392">
    <property type="entry name" value="GntR"/>
    <property type="match status" value="1"/>
</dbReference>
<dbReference type="InterPro" id="IPR011711">
    <property type="entry name" value="GntR_C"/>
</dbReference>
<dbReference type="GO" id="GO:0003677">
    <property type="term" value="F:DNA binding"/>
    <property type="evidence" value="ECO:0007669"/>
    <property type="project" value="UniProtKB-KW"/>
</dbReference>
<evidence type="ECO:0000313" key="6">
    <source>
        <dbReference type="Proteomes" id="UP000586976"/>
    </source>
</evidence>
<keyword evidence="2" id="KW-0238">DNA-binding</keyword>
<feature type="domain" description="HTH gntR-type" evidence="4">
    <location>
        <begin position="21"/>
        <end position="88"/>
    </location>
</feature>
<dbReference type="SUPFAM" id="SSF48008">
    <property type="entry name" value="GntR ligand-binding domain-like"/>
    <property type="match status" value="1"/>
</dbReference>
<dbReference type="SMART" id="SM00895">
    <property type="entry name" value="FCD"/>
    <property type="match status" value="1"/>
</dbReference>
<evidence type="ECO:0000259" key="4">
    <source>
        <dbReference type="PROSITE" id="PS50949"/>
    </source>
</evidence>
<comment type="caution">
    <text evidence="5">The sequence shown here is derived from an EMBL/GenBank/DDBJ whole genome shotgun (WGS) entry which is preliminary data.</text>
</comment>
<reference evidence="5 6" key="1">
    <citation type="submission" date="2020-07" db="EMBL/GenBank/DDBJ databases">
        <title>Streptomyces isolated from Indian soil.</title>
        <authorList>
            <person name="Mandal S."/>
            <person name="Maiti P.K."/>
        </authorList>
    </citation>
    <scope>NUCLEOTIDE SEQUENCE [LARGE SCALE GENOMIC DNA]</scope>
    <source>
        <strain evidence="5 6">PSKA54</strain>
    </source>
</reference>
<dbReference type="PANTHER" id="PTHR43537">
    <property type="entry name" value="TRANSCRIPTIONAL REGULATOR, GNTR FAMILY"/>
    <property type="match status" value="1"/>
</dbReference>
<proteinExistence type="predicted"/>
<evidence type="ECO:0000256" key="3">
    <source>
        <dbReference type="ARBA" id="ARBA00023163"/>
    </source>
</evidence>